<organism evidence="2 3">
    <name type="scientific">Salibacter halophilus</name>
    <dbReference type="NCBI Taxonomy" id="1803916"/>
    <lineage>
        <taxon>Bacteria</taxon>
        <taxon>Pseudomonadati</taxon>
        <taxon>Bacteroidota</taxon>
        <taxon>Flavobacteriia</taxon>
        <taxon>Flavobacteriales</taxon>
        <taxon>Salibacteraceae</taxon>
        <taxon>Salibacter</taxon>
    </lineage>
</organism>
<comment type="caution">
    <text evidence="2">The sequence shown here is derived from an EMBL/GenBank/DDBJ whole genome shotgun (WGS) entry which is preliminary data.</text>
</comment>
<proteinExistence type="predicted"/>
<evidence type="ECO:0000256" key="1">
    <source>
        <dbReference type="SAM" id="SignalP"/>
    </source>
</evidence>
<protein>
    <submittedName>
        <fullName evidence="2">Gliding motility protein GldN</fullName>
    </submittedName>
</protein>
<gene>
    <name evidence="2" type="primary">gldN</name>
    <name evidence="2" type="ORF">F3059_12740</name>
</gene>
<dbReference type="RefSeq" id="WP_151169874.1">
    <property type="nucleotide sequence ID" value="NZ_WACR01000012.1"/>
</dbReference>
<dbReference type="OrthoDB" id="1141916at2"/>
<dbReference type="EMBL" id="WACR01000012">
    <property type="protein sequence ID" value="KAB1062149.1"/>
    <property type="molecule type" value="Genomic_DNA"/>
</dbReference>
<sequence length="289" mass="33606">MKTVVSLLSLLAISLTGFSQVLDPGESPLDGVYSKSMHNANREPIPYVHLREADLMWLKRVWRMVDMEEKMNQVFYYPKDPAQGRKNFITILMEAITESGNITAYAAEDESGNPNDMFTIPMTPEEIKEDVLSYSSTISITDPNTGQPMDSTVYTDIEYNQIKRFKIKEEVFFDKQRSVLEFRILGIAPMVPAYNSNGELVNVQEGFWVYFPEARRVLAQAEVYNRHNDVHRLTYDDIFMKRMFSSKIVKESNVYDRSLEQYLSPLDALLEAEKIEDKIFRFEHDLWSF</sequence>
<keyword evidence="3" id="KW-1185">Reference proteome</keyword>
<name>A0A6N6M774_9FLAO</name>
<dbReference type="AlphaFoldDB" id="A0A6N6M774"/>
<dbReference type="Proteomes" id="UP000435357">
    <property type="component" value="Unassembled WGS sequence"/>
</dbReference>
<dbReference type="NCBIfam" id="TIGR03523">
    <property type="entry name" value="GldN"/>
    <property type="match status" value="1"/>
</dbReference>
<accession>A0A6N6M774</accession>
<reference evidence="2 3" key="1">
    <citation type="submission" date="2019-09" db="EMBL/GenBank/DDBJ databases">
        <title>Genomes of Cryomorphaceae.</title>
        <authorList>
            <person name="Bowman J.P."/>
        </authorList>
    </citation>
    <scope>NUCLEOTIDE SEQUENCE [LARGE SCALE GENOMIC DNA]</scope>
    <source>
        <strain evidence="2 3">KCTC 52047</strain>
    </source>
</reference>
<evidence type="ECO:0000313" key="2">
    <source>
        <dbReference type="EMBL" id="KAB1062149.1"/>
    </source>
</evidence>
<dbReference type="Pfam" id="PF19841">
    <property type="entry name" value="GldN"/>
    <property type="match status" value="1"/>
</dbReference>
<keyword evidence="1" id="KW-0732">Signal</keyword>
<dbReference type="InterPro" id="IPR019847">
    <property type="entry name" value="Gliding_motility_assoc_GldN"/>
</dbReference>
<feature type="chain" id="PRO_5026937698" evidence="1">
    <location>
        <begin position="22"/>
        <end position="289"/>
    </location>
</feature>
<feature type="signal peptide" evidence="1">
    <location>
        <begin position="1"/>
        <end position="21"/>
    </location>
</feature>
<evidence type="ECO:0000313" key="3">
    <source>
        <dbReference type="Proteomes" id="UP000435357"/>
    </source>
</evidence>